<evidence type="ECO:0000313" key="2">
    <source>
        <dbReference type="EMBL" id="KAL5107119.1"/>
    </source>
</evidence>
<feature type="region of interest" description="Disordered" evidence="1">
    <location>
        <begin position="113"/>
        <end position="133"/>
    </location>
</feature>
<accession>A0ABR4QBW4</accession>
<dbReference type="EMBL" id="JAKROA010000005">
    <property type="protein sequence ID" value="KAL5107119.1"/>
    <property type="molecule type" value="Genomic_DNA"/>
</dbReference>
<evidence type="ECO:0000313" key="3">
    <source>
        <dbReference type="Proteomes" id="UP001651158"/>
    </source>
</evidence>
<organism evidence="2 3">
    <name type="scientific">Taenia crassiceps</name>
    <dbReference type="NCBI Taxonomy" id="6207"/>
    <lineage>
        <taxon>Eukaryota</taxon>
        <taxon>Metazoa</taxon>
        <taxon>Spiralia</taxon>
        <taxon>Lophotrochozoa</taxon>
        <taxon>Platyhelminthes</taxon>
        <taxon>Cestoda</taxon>
        <taxon>Eucestoda</taxon>
        <taxon>Cyclophyllidea</taxon>
        <taxon>Taeniidae</taxon>
        <taxon>Taenia</taxon>
    </lineage>
</organism>
<sequence length="133" mass="15320">MPWSSSILADCRARPRIMFRPEETPAQRIERTKKEVAEVLHCTVHEWKPPPLHEDLPCGPPSHLGDVKLYHVYLQRQLRSTTAILRDIMREARLPTRRHLSEVMQVPARVQTHLTCPPTPPLPSPIQESRSDA</sequence>
<gene>
    <name evidence="2" type="ORF">TcWFU_009354</name>
</gene>
<dbReference type="Proteomes" id="UP001651158">
    <property type="component" value="Unassembled WGS sequence"/>
</dbReference>
<protein>
    <submittedName>
        <fullName evidence="2">Uncharacterized protein</fullName>
    </submittedName>
</protein>
<keyword evidence="3" id="KW-1185">Reference proteome</keyword>
<evidence type="ECO:0000256" key="1">
    <source>
        <dbReference type="SAM" id="MobiDB-lite"/>
    </source>
</evidence>
<comment type="caution">
    <text evidence="2">The sequence shown here is derived from an EMBL/GenBank/DDBJ whole genome shotgun (WGS) entry which is preliminary data.</text>
</comment>
<reference evidence="2 3" key="1">
    <citation type="journal article" date="2022" name="Front. Cell. Infect. Microbiol.">
        <title>The Genomes of Two Strains of Taenia crassiceps the Animal Model for the Study of Human Cysticercosis.</title>
        <authorList>
            <person name="Bobes R.J."/>
            <person name="Estrada K."/>
            <person name="Rios-Valencia D.G."/>
            <person name="Calderon-Gallegos A."/>
            <person name="de la Torre P."/>
            <person name="Carrero J.C."/>
            <person name="Sanchez-Flores A."/>
            <person name="Laclette J.P."/>
        </authorList>
    </citation>
    <scope>NUCLEOTIDE SEQUENCE [LARGE SCALE GENOMIC DNA]</scope>
    <source>
        <strain evidence="2">WFUcys</strain>
    </source>
</reference>
<name>A0ABR4QBW4_9CEST</name>
<proteinExistence type="predicted"/>